<evidence type="ECO:0000313" key="2">
    <source>
        <dbReference type="Proteomes" id="UP001189143"/>
    </source>
</evidence>
<dbReference type="AlphaFoldDB" id="A0AAD1YKG4"/>
<gene>
    <name evidence="1" type="ORF">CNEO2_40066</name>
</gene>
<evidence type="ECO:0000313" key="1">
    <source>
        <dbReference type="EMBL" id="CAI3641390.1"/>
    </source>
</evidence>
<protein>
    <submittedName>
        <fullName evidence="1">Uncharacterized protein</fullName>
    </submittedName>
</protein>
<reference evidence="1" key="1">
    <citation type="submission" date="2022-10" db="EMBL/GenBank/DDBJ databases">
        <authorList>
            <person name="Aires J."/>
            <person name="Mesa V."/>
        </authorList>
    </citation>
    <scope>NUCLEOTIDE SEQUENCE</scope>
    <source>
        <strain evidence="1">Clostridium neonatale JD116</strain>
    </source>
</reference>
<dbReference type="Proteomes" id="UP001189143">
    <property type="component" value="Unassembled WGS sequence"/>
</dbReference>
<name>A0AAD1YKG4_9CLOT</name>
<proteinExistence type="predicted"/>
<comment type="caution">
    <text evidence="1">The sequence shown here is derived from an EMBL/GenBank/DDBJ whole genome shotgun (WGS) entry which is preliminary data.</text>
</comment>
<accession>A0AAD1YKG4</accession>
<dbReference type="EMBL" id="CAMTCP010000248">
    <property type="protein sequence ID" value="CAI3641390.1"/>
    <property type="molecule type" value="Genomic_DNA"/>
</dbReference>
<organism evidence="1 2">
    <name type="scientific">Clostridium neonatale</name>
    <dbReference type="NCBI Taxonomy" id="137838"/>
    <lineage>
        <taxon>Bacteria</taxon>
        <taxon>Bacillati</taxon>
        <taxon>Bacillota</taxon>
        <taxon>Clostridia</taxon>
        <taxon>Eubacteriales</taxon>
        <taxon>Clostridiaceae</taxon>
        <taxon>Clostridium</taxon>
    </lineage>
</organism>
<sequence>MIFFSLKISNETPRTFVVGIFSNNILGLYELLKVLLGSFEEYKLLLINIGISFIQLK</sequence>